<evidence type="ECO:0000313" key="2">
    <source>
        <dbReference type="EMBL" id="GFH11042.1"/>
    </source>
</evidence>
<organism evidence="2 3">
    <name type="scientific">Haematococcus lacustris</name>
    <name type="common">Green alga</name>
    <name type="synonym">Haematococcus pluvialis</name>
    <dbReference type="NCBI Taxonomy" id="44745"/>
    <lineage>
        <taxon>Eukaryota</taxon>
        <taxon>Viridiplantae</taxon>
        <taxon>Chlorophyta</taxon>
        <taxon>core chlorophytes</taxon>
        <taxon>Chlorophyceae</taxon>
        <taxon>CS clade</taxon>
        <taxon>Chlamydomonadales</taxon>
        <taxon>Haematococcaceae</taxon>
        <taxon>Haematococcus</taxon>
    </lineage>
</organism>
<feature type="non-terminal residue" evidence="2">
    <location>
        <position position="121"/>
    </location>
</feature>
<accession>A0A699Z6D5</accession>
<protein>
    <submittedName>
        <fullName evidence="2">ANK_REP_REGION domain-containing protein</fullName>
    </submittedName>
</protein>
<keyword evidence="1" id="KW-0812">Transmembrane</keyword>
<keyword evidence="1" id="KW-1133">Transmembrane helix</keyword>
<name>A0A699Z6D5_HAELA</name>
<reference evidence="2 3" key="1">
    <citation type="submission" date="2020-02" db="EMBL/GenBank/DDBJ databases">
        <title>Draft genome sequence of Haematococcus lacustris strain NIES-144.</title>
        <authorList>
            <person name="Morimoto D."/>
            <person name="Nakagawa S."/>
            <person name="Yoshida T."/>
            <person name="Sawayama S."/>
        </authorList>
    </citation>
    <scope>NUCLEOTIDE SEQUENCE [LARGE SCALE GENOMIC DNA]</scope>
    <source>
        <strain evidence="2 3">NIES-144</strain>
    </source>
</reference>
<keyword evidence="3" id="KW-1185">Reference proteome</keyword>
<feature type="transmembrane region" description="Helical" evidence="1">
    <location>
        <begin position="61"/>
        <end position="80"/>
    </location>
</feature>
<comment type="caution">
    <text evidence="2">The sequence shown here is derived from an EMBL/GenBank/DDBJ whole genome shotgun (WGS) entry which is preliminary data.</text>
</comment>
<dbReference type="AlphaFoldDB" id="A0A699Z6D5"/>
<feature type="non-terminal residue" evidence="2">
    <location>
        <position position="1"/>
    </location>
</feature>
<sequence length="121" mass="12797">QPEAEIRRSEALRAAGAAYLEASIKAVSAKTYLYATLFIAASAASPVLIKGSLYTMQTPAVLLFLHMLATSLMLWLAAWFEVFPLQPLNLQAVKGAGIRSALGAMQATGLHATAMPRPPAA</sequence>
<dbReference type="EMBL" id="BLLF01000368">
    <property type="protein sequence ID" value="GFH11042.1"/>
    <property type="molecule type" value="Genomic_DNA"/>
</dbReference>
<proteinExistence type="predicted"/>
<keyword evidence="1" id="KW-0472">Membrane</keyword>
<evidence type="ECO:0000313" key="3">
    <source>
        <dbReference type="Proteomes" id="UP000485058"/>
    </source>
</evidence>
<dbReference type="Proteomes" id="UP000485058">
    <property type="component" value="Unassembled WGS sequence"/>
</dbReference>
<feature type="transmembrane region" description="Helical" evidence="1">
    <location>
        <begin position="31"/>
        <end position="49"/>
    </location>
</feature>
<gene>
    <name evidence="2" type="ORF">HaLaN_06471</name>
</gene>
<evidence type="ECO:0000256" key="1">
    <source>
        <dbReference type="SAM" id="Phobius"/>
    </source>
</evidence>